<dbReference type="EMBL" id="JBEGDD010000003">
    <property type="protein sequence ID" value="MEQ7154566.1"/>
    <property type="molecule type" value="Genomic_DNA"/>
</dbReference>
<keyword evidence="4" id="KW-1185">Reference proteome</keyword>
<dbReference type="RefSeq" id="WP_349683731.1">
    <property type="nucleotide sequence ID" value="NZ_JBEGDD010000003.1"/>
</dbReference>
<evidence type="ECO:0000256" key="1">
    <source>
        <dbReference type="ARBA" id="ARBA00005254"/>
    </source>
</evidence>
<dbReference type="PANTHER" id="PTHR11941:SF54">
    <property type="entry name" value="ENOYL-COA HYDRATASE, MITOCHONDRIAL"/>
    <property type="match status" value="1"/>
</dbReference>
<comment type="similarity">
    <text evidence="1 2">Belongs to the enoyl-CoA hydratase/isomerase family.</text>
</comment>
<evidence type="ECO:0000313" key="3">
    <source>
        <dbReference type="EMBL" id="MEQ7154566.1"/>
    </source>
</evidence>
<protein>
    <submittedName>
        <fullName evidence="3">Enoyl-CoA hydratase/isomerase family protein</fullName>
    </submittedName>
</protein>
<dbReference type="InterPro" id="IPR018376">
    <property type="entry name" value="Enoyl-CoA_hyd/isom_CS"/>
</dbReference>
<proteinExistence type="inferred from homology"/>
<comment type="caution">
    <text evidence="3">The sequence shown here is derived from an EMBL/GenBank/DDBJ whole genome shotgun (WGS) entry which is preliminary data.</text>
</comment>
<name>A0ABV1NL51_9CAUL</name>
<dbReference type="Pfam" id="PF00378">
    <property type="entry name" value="ECH_1"/>
    <property type="match status" value="1"/>
</dbReference>
<dbReference type="SUPFAM" id="SSF52096">
    <property type="entry name" value="ClpP/crotonase"/>
    <property type="match status" value="1"/>
</dbReference>
<dbReference type="PANTHER" id="PTHR11941">
    <property type="entry name" value="ENOYL-COA HYDRATASE-RELATED"/>
    <property type="match status" value="1"/>
</dbReference>
<gene>
    <name evidence="3" type="ORF">ABN401_05000</name>
</gene>
<accession>A0ABV1NL51</accession>
<dbReference type="CDD" id="cd06558">
    <property type="entry name" value="crotonase-like"/>
    <property type="match status" value="1"/>
</dbReference>
<dbReference type="InterPro" id="IPR001753">
    <property type="entry name" value="Enoyl-CoA_hydra/iso"/>
</dbReference>
<evidence type="ECO:0000256" key="2">
    <source>
        <dbReference type="RuleBase" id="RU003707"/>
    </source>
</evidence>
<reference evidence="3 4" key="1">
    <citation type="submission" date="2024-06" db="EMBL/GenBank/DDBJ databases">
        <title>Brevundimonas sp. C11.</title>
        <authorList>
            <person name="Maltman C."/>
        </authorList>
    </citation>
    <scope>NUCLEOTIDE SEQUENCE [LARGE SCALE GENOMIC DNA]</scope>
    <source>
        <strain evidence="3 4">C11</strain>
    </source>
</reference>
<organism evidence="3 4">
    <name type="scientific">Brevundimonas aurifodinae</name>
    <dbReference type="NCBI Taxonomy" id="1508312"/>
    <lineage>
        <taxon>Bacteria</taxon>
        <taxon>Pseudomonadati</taxon>
        <taxon>Pseudomonadota</taxon>
        <taxon>Alphaproteobacteria</taxon>
        <taxon>Caulobacterales</taxon>
        <taxon>Caulobacteraceae</taxon>
        <taxon>Brevundimonas</taxon>
    </lineage>
</organism>
<dbReference type="InterPro" id="IPR029045">
    <property type="entry name" value="ClpP/crotonase-like_dom_sf"/>
</dbReference>
<dbReference type="Proteomes" id="UP001445732">
    <property type="component" value="Unassembled WGS sequence"/>
</dbReference>
<dbReference type="PROSITE" id="PS00166">
    <property type="entry name" value="ENOYL_COA_HYDRATASE"/>
    <property type="match status" value="1"/>
</dbReference>
<evidence type="ECO:0000313" key="4">
    <source>
        <dbReference type="Proteomes" id="UP001445732"/>
    </source>
</evidence>
<dbReference type="Gene3D" id="3.90.226.10">
    <property type="entry name" value="2-enoyl-CoA Hydratase, Chain A, domain 1"/>
    <property type="match status" value="1"/>
</dbReference>
<sequence>MTDQPLVTLHRDGAVLTLTFQNPPDGLMDAAVLAALDDALEIIEAASRAPDAPVRAVVFTGGVPGAFIRHYDVREIGSVLGERAHRAVPRTHAIYDRVQALPVPTIAAINGACMGGGLEFALCCDLRYAAADAGPFGFPEITVGIFPGAGGTQRAARAIGPARALELMLTGRTFGAEEAYALGLVHGVFADLPAHAREVAKRLSRRPAATVSAIKVLVAGNAEVEMSEGLAAESRRFIGLLAHDGEVKTLLERFLAQSDPVAR</sequence>